<name>A0ABV2V2Y1_9ACTN</name>
<comment type="caution">
    <text evidence="2">The sequence shown here is derived from an EMBL/GenBank/DDBJ whole genome shotgun (WGS) entry which is preliminary data.</text>
</comment>
<proteinExistence type="predicted"/>
<feature type="transmembrane region" description="Helical" evidence="1">
    <location>
        <begin position="45"/>
        <end position="62"/>
    </location>
</feature>
<protein>
    <submittedName>
        <fullName evidence="2">Uncharacterized protein</fullName>
    </submittedName>
</protein>
<keyword evidence="3" id="KW-1185">Reference proteome</keyword>
<organism evidence="2 3">
    <name type="scientific">Streptomyces ossamyceticus</name>
    <dbReference type="NCBI Taxonomy" id="249581"/>
    <lineage>
        <taxon>Bacteria</taxon>
        <taxon>Bacillati</taxon>
        <taxon>Actinomycetota</taxon>
        <taxon>Actinomycetes</taxon>
        <taxon>Kitasatosporales</taxon>
        <taxon>Streptomycetaceae</taxon>
        <taxon>Streptomyces</taxon>
    </lineage>
</organism>
<reference evidence="2 3" key="1">
    <citation type="submission" date="2024-06" db="EMBL/GenBank/DDBJ databases">
        <title>The Natural Products Discovery Center: Release of the First 8490 Sequenced Strains for Exploring Actinobacteria Biosynthetic Diversity.</title>
        <authorList>
            <person name="Kalkreuter E."/>
            <person name="Kautsar S.A."/>
            <person name="Yang D."/>
            <person name="Bader C.D."/>
            <person name="Teijaro C.N."/>
            <person name="Fluegel L."/>
            <person name="Davis C.M."/>
            <person name="Simpson J.R."/>
            <person name="Lauterbach L."/>
            <person name="Steele A.D."/>
            <person name="Gui C."/>
            <person name="Meng S."/>
            <person name="Li G."/>
            <person name="Viehrig K."/>
            <person name="Ye F."/>
            <person name="Su P."/>
            <person name="Kiefer A.F."/>
            <person name="Nichols A."/>
            <person name="Cepeda A.J."/>
            <person name="Yan W."/>
            <person name="Fan B."/>
            <person name="Jiang Y."/>
            <person name="Adhikari A."/>
            <person name="Zheng C.-J."/>
            <person name="Schuster L."/>
            <person name="Cowan T.M."/>
            <person name="Smanski M.J."/>
            <person name="Chevrette M.G."/>
            <person name="De Carvalho L.P.S."/>
            <person name="Shen B."/>
        </authorList>
    </citation>
    <scope>NUCLEOTIDE SEQUENCE [LARGE SCALE GENOMIC DNA]</scope>
    <source>
        <strain evidence="2 3">NPDC006434</strain>
    </source>
</reference>
<evidence type="ECO:0000256" key="1">
    <source>
        <dbReference type="SAM" id="Phobius"/>
    </source>
</evidence>
<dbReference type="RefSeq" id="WP_355399868.1">
    <property type="nucleotide sequence ID" value="NZ_JBEGHN010000004.1"/>
</dbReference>
<dbReference type="EMBL" id="JBEXPZ010000037">
    <property type="protein sequence ID" value="MET9848172.1"/>
    <property type="molecule type" value="Genomic_DNA"/>
</dbReference>
<sequence length="67" mass="7063">MTPPPSSMPPHRILMVLIALLAGLAFAFAAALVAGAMHAEPRDIVQWGGGTFVAVTLLVLEINRALR</sequence>
<accession>A0ABV2V2Y1</accession>
<keyword evidence="1" id="KW-1133">Transmembrane helix</keyword>
<gene>
    <name evidence="2" type="ORF">ABZZ21_27270</name>
</gene>
<keyword evidence="1" id="KW-0812">Transmembrane</keyword>
<evidence type="ECO:0000313" key="2">
    <source>
        <dbReference type="EMBL" id="MET9848172.1"/>
    </source>
</evidence>
<keyword evidence="1" id="KW-0472">Membrane</keyword>
<evidence type="ECO:0000313" key="3">
    <source>
        <dbReference type="Proteomes" id="UP001550210"/>
    </source>
</evidence>
<dbReference type="Proteomes" id="UP001550210">
    <property type="component" value="Unassembled WGS sequence"/>
</dbReference>